<gene>
    <name evidence="1" type="ORF">IMC76_02750</name>
</gene>
<dbReference type="AlphaFoldDB" id="A0A7M1LGN2"/>
<dbReference type="Proteomes" id="UP000594749">
    <property type="component" value="Chromosome"/>
</dbReference>
<evidence type="ECO:0000313" key="1">
    <source>
        <dbReference type="EMBL" id="QOQ87747.1"/>
    </source>
</evidence>
<evidence type="ECO:0000313" key="2">
    <source>
        <dbReference type="Proteomes" id="UP000594749"/>
    </source>
</evidence>
<accession>A0A7M1LGN2</accession>
<proteinExistence type="predicted"/>
<reference evidence="1 2" key="1">
    <citation type="submission" date="2020-10" db="EMBL/GenBank/DDBJ databases">
        <title>Campylobacter and Helicobacter PacBio genomes.</title>
        <authorList>
            <person name="Lane C."/>
        </authorList>
    </citation>
    <scope>NUCLEOTIDE SEQUENCE [LARGE SCALE GENOMIC DNA]</scope>
    <source>
        <strain evidence="1 2">2016D-0077</strain>
    </source>
</reference>
<dbReference type="RefSeq" id="WP_025802508.1">
    <property type="nucleotide sequence ID" value="NZ_CP053842.1"/>
</dbReference>
<keyword evidence="2" id="KW-1185">Reference proteome</keyword>
<protein>
    <submittedName>
        <fullName evidence="1">Uncharacterized protein</fullName>
    </submittedName>
</protein>
<dbReference type="OrthoDB" id="2328079at2"/>
<name>A0A7M1LGN2_9BACT</name>
<dbReference type="EMBL" id="CP063078">
    <property type="protein sequence ID" value="QOQ87747.1"/>
    <property type="molecule type" value="Genomic_DNA"/>
</dbReference>
<organism evidence="1 2">
    <name type="scientific">Campylobacter corcagiensis</name>
    <dbReference type="NCBI Taxonomy" id="1448857"/>
    <lineage>
        <taxon>Bacteria</taxon>
        <taxon>Pseudomonadati</taxon>
        <taxon>Campylobacterota</taxon>
        <taxon>Epsilonproteobacteria</taxon>
        <taxon>Campylobacterales</taxon>
        <taxon>Campylobacteraceae</taxon>
        <taxon>Campylobacter</taxon>
    </lineage>
</organism>
<sequence length="167" mass="19355">MKFWLHKINPSQSNETNCFNLLIKLNLLATGYSDMAKSFIYDPNNKLQSVKEALDKECPGWNYNYVTENNVINFVYEIKKNDIIVIPLTQEFDNEIYICQIISNKVINVQNGEIPQIASDIGFLHLVKFIKNIKFNQASQKLQALIENNKRKNTTIEINDLDIIKTI</sequence>